<dbReference type="InterPro" id="IPR052037">
    <property type="entry name" value="LPS_export_LptA"/>
</dbReference>
<evidence type="ECO:0000256" key="3">
    <source>
        <dbReference type="ARBA" id="ARBA00022764"/>
    </source>
</evidence>
<keyword evidence="1 4" id="KW-0813">Transport</keyword>
<evidence type="ECO:0000256" key="2">
    <source>
        <dbReference type="ARBA" id="ARBA00022729"/>
    </source>
</evidence>
<keyword evidence="2 4" id="KW-0732">Signal</keyword>
<name>A0AAE3G1J2_9GAMM</name>
<keyword evidence="3 4" id="KW-0574">Periplasm</keyword>
<dbReference type="InterPro" id="IPR014340">
    <property type="entry name" value="LptA"/>
</dbReference>
<evidence type="ECO:0000256" key="1">
    <source>
        <dbReference type="ARBA" id="ARBA00022448"/>
    </source>
</evidence>
<dbReference type="GO" id="GO:0017089">
    <property type="term" value="F:glycolipid transfer activity"/>
    <property type="evidence" value="ECO:0007669"/>
    <property type="project" value="TreeGrafter"/>
</dbReference>
<comment type="caution">
    <text evidence="6">The sequence shown here is derived from an EMBL/GenBank/DDBJ whole genome shotgun (WGS) entry which is preliminary data.</text>
</comment>
<protein>
    <recommendedName>
        <fullName evidence="4">Lipopolysaccharide export system protein LptA</fullName>
    </recommendedName>
</protein>
<comment type="similarity">
    <text evidence="4">Belongs to the LptA family.</text>
</comment>
<dbReference type="EMBL" id="JALJXV010000002">
    <property type="protein sequence ID" value="MCP1673890.1"/>
    <property type="molecule type" value="Genomic_DNA"/>
</dbReference>
<dbReference type="NCBIfam" id="TIGR03002">
    <property type="entry name" value="outer_YhbN_LptA"/>
    <property type="match status" value="1"/>
</dbReference>
<proteinExistence type="inferred from homology"/>
<feature type="chain" id="PRO_5041751832" description="Lipopolysaccharide export system protein LptA" evidence="4">
    <location>
        <begin position="28"/>
        <end position="169"/>
    </location>
</feature>
<dbReference type="InterPro" id="IPR005653">
    <property type="entry name" value="OstA-like_N"/>
</dbReference>
<dbReference type="HAMAP" id="MF_01914">
    <property type="entry name" value="LPS_assembly_LptA"/>
    <property type="match status" value="1"/>
</dbReference>
<dbReference type="GO" id="GO:0030288">
    <property type="term" value="C:outer membrane-bounded periplasmic space"/>
    <property type="evidence" value="ECO:0007669"/>
    <property type="project" value="TreeGrafter"/>
</dbReference>
<comment type="subunit">
    <text evidence="4">Component of the lipopolysaccharide transport and assembly complex.</text>
</comment>
<dbReference type="GO" id="GO:0009279">
    <property type="term" value="C:cell outer membrane"/>
    <property type="evidence" value="ECO:0007669"/>
    <property type="project" value="TreeGrafter"/>
</dbReference>
<feature type="signal peptide" evidence="4">
    <location>
        <begin position="1"/>
        <end position="27"/>
    </location>
</feature>
<comment type="subcellular location">
    <subcellularLocation>
        <location evidence="4">Periplasm</location>
    </subcellularLocation>
</comment>
<dbReference type="Pfam" id="PF03968">
    <property type="entry name" value="LptD_N"/>
    <property type="match status" value="1"/>
</dbReference>
<sequence length="169" mass="18626" precursor="true">MNLPSTNRLLGRLALSVLALVLTSAAAAEPIYLDADEAEIDNVSGVSVYTGNVVMTQGLREITGDRMTVHTTREGRELSRVIVEGRPAVYTQQPDDGTALVRADAPRMEYFATGPERIILMDGGRITRGRNEFTGEVIEYNLETEVVNARGDDDTGRRIRITLFPEDEE</sequence>
<evidence type="ECO:0000313" key="6">
    <source>
        <dbReference type="EMBL" id="MCP1673890.1"/>
    </source>
</evidence>
<accession>A0AAE3G1J2</accession>
<dbReference type="GO" id="GO:0001530">
    <property type="term" value="F:lipopolysaccharide binding"/>
    <property type="evidence" value="ECO:0007669"/>
    <property type="project" value="InterPro"/>
</dbReference>
<dbReference type="AlphaFoldDB" id="A0AAE3G1J2"/>
<reference evidence="6" key="1">
    <citation type="submission" date="2022-03" db="EMBL/GenBank/DDBJ databases">
        <title>Genomic Encyclopedia of Type Strains, Phase III (KMG-III): the genomes of soil and plant-associated and newly described type strains.</title>
        <authorList>
            <person name="Whitman W."/>
        </authorList>
    </citation>
    <scope>NUCLEOTIDE SEQUENCE</scope>
    <source>
        <strain evidence="6">ANL 6-2</strain>
    </source>
</reference>
<dbReference type="GO" id="GO:0043165">
    <property type="term" value="P:Gram-negative-bacterium-type cell outer membrane assembly"/>
    <property type="evidence" value="ECO:0007669"/>
    <property type="project" value="UniProtKB-UniRule"/>
</dbReference>
<feature type="domain" description="Organic solvent tolerance-like N-terminal" evidence="5">
    <location>
        <begin position="33"/>
        <end position="145"/>
    </location>
</feature>
<dbReference type="PANTHER" id="PTHR36504:SF1">
    <property type="entry name" value="LIPOPOLYSACCHARIDE EXPORT SYSTEM PROTEIN LPTA"/>
    <property type="match status" value="1"/>
</dbReference>
<evidence type="ECO:0000313" key="7">
    <source>
        <dbReference type="Proteomes" id="UP001205843"/>
    </source>
</evidence>
<keyword evidence="7" id="KW-1185">Reference proteome</keyword>
<dbReference type="Gene3D" id="2.60.450.10">
    <property type="entry name" value="Lipopolysaccharide (LPS) transport protein A like domain"/>
    <property type="match status" value="1"/>
</dbReference>
<gene>
    <name evidence="4" type="primary">lptA</name>
    <name evidence="6" type="ORF">J2T57_000989</name>
</gene>
<evidence type="ECO:0000259" key="5">
    <source>
        <dbReference type="Pfam" id="PF03968"/>
    </source>
</evidence>
<dbReference type="Proteomes" id="UP001205843">
    <property type="component" value="Unassembled WGS sequence"/>
</dbReference>
<evidence type="ECO:0000256" key="4">
    <source>
        <dbReference type="HAMAP-Rule" id="MF_01914"/>
    </source>
</evidence>
<organism evidence="6 7">
    <name type="scientific">Natronocella acetinitrilica</name>
    <dbReference type="NCBI Taxonomy" id="414046"/>
    <lineage>
        <taxon>Bacteria</taxon>
        <taxon>Pseudomonadati</taxon>
        <taxon>Pseudomonadota</taxon>
        <taxon>Gammaproteobacteria</taxon>
        <taxon>Chromatiales</taxon>
        <taxon>Ectothiorhodospiraceae</taxon>
        <taxon>Natronocella</taxon>
    </lineage>
</organism>
<dbReference type="PANTHER" id="PTHR36504">
    <property type="entry name" value="LIPOPOLYSACCHARIDE EXPORT SYSTEM PROTEIN LPTA"/>
    <property type="match status" value="1"/>
</dbReference>
<dbReference type="GO" id="GO:0015920">
    <property type="term" value="P:lipopolysaccharide transport"/>
    <property type="evidence" value="ECO:0007669"/>
    <property type="project" value="UniProtKB-UniRule"/>
</dbReference>
<comment type="function">
    <text evidence="4">Involved in the assembly of lipopolysaccharide (LPS). Required for the translocation of LPS from the inner membrane to the outer membrane. May form a bridge between the inner membrane and the outer membrane, via interactions with LptC and LptD, thereby facilitating LPS transfer across the periplasm.</text>
</comment>